<dbReference type="EMBL" id="FUHU01000014">
    <property type="protein sequence ID" value="SJM50630.1"/>
    <property type="molecule type" value="Genomic_DNA"/>
</dbReference>
<keyword evidence="2" id="KW-1185">Reference proteome</keyword>
<gene>
    <name evidence="1" type="ORF">CZ674_02445</name>
</gene>
<dbReference type="AlphaFoldDB" id="A0A1R4F3V3"/>
<organism evidence="1 2">
    <name type="scientific">Agrococcus casei LMG 22410</name>
    <dbReference type="NCBI Taxonomy" id="1255656"/>
    <lineage>
        <taxon>Bacteria</taxon>
        <taxon>Bacillati</taxon>
        <taxon>Actinomycetota</taxon>
        <taxon>Actinomycetes</taxon>
        <taxon>Micrococcales</taxon>
        <taxon>Microbacteriaceae</taxon>
        <taxon>Agrococcus</taxon>
    </lineage>
</organism>
<dbReference type="Proteomes" id="UP000195787">
    <property type="component" value="Unassembled WGS sequence"/>
</dbReference>
<evidence type="ECO:0000313" key="2">
    <source>
        <dbReference type="Proteomes" id="UP000195787"/>
    </source>
</evidence>
<name>A0A1R4F3V3_9MICO</name>
<reference evidence="1 2" key="1">
    <citation type="submission" date="2017-02" db="EMBL/GenBank/DDBJ databases">
        <authorList>
            <person name="Peterson S.W."/>
        </authorList>
    </citation>
    <scope>NUCLEOTIDE SEQUENCE [LARGE SCALE GENOMIC DNA]</scope>
    <source>
        <strain evidence="1 2">LMG 22410</strain>
    </source>
</reference>
<evidence type="ECO:0000313" key="1">
    <source>
        <dbReference type="EMBL" id="SJM50630.1"/>
    </source>
</evidence>
<protein>
    <submittedName>
        <fullName evidence="1">Uncharacterized protein</fullName>
    </submittedName>
</protein>
<accession>A0A1R4F3V3</accession>
<proteinExistence type="predicted"/>
<sequence length="40" mass="4484">MIDDEASMTGVELDWARGIGWLDRKLALVFDGAEHQLNLP</sequence>